<name>A0ABQ0KYF6_MYCCL</name>
<proteinExistence type="predicted"/>
<organism evidence="2 3">
    <name type="scientific">Mycena chlorophos</name>
    <name type="common">Agaric fungus</name>
    <name type="synonym">Agaricus chlorophos</name>
    <dbReference type="NCBI Taxonomy" id="658473"/>
    <lineage>
        <taxon>Eukaryota</taxon>
        <taxon>Fungi</taxon>
        <taxon>Dikarya</taxon>
        <taxon>Basidiomycota</taxon>
        <taxon>Agaricomycotina</taxon>
        <taxon>Agaricomycetes</taxon>
        <taxon>Agaricomycetidae</taxon>
        <taxon>Agaricales</taxon>
        <taxon>Marasmiineae</taxon>
        <taxon>Mycenaceae</taxon>
        <taxon>Mycena</taxon>
    </lineage>
</organism>
<gene>
    <name evidence="2" type="ORF">MCHLO_00263</name>
</gene>
<dbReference type="Proteomes" id="UP000815677">
    <property type="component" value="Unassembled WGS sequence"/>
</dbReference>
<evidence type="ECO:0000313" key="3">
    <source>
        <dbReference type="Proteomes" id="UP000815677"/>
    </source>
</evidence>
<sequence length="103" mass="11497">REWGLVSELMRRGARREGVHDDDANLYAEGSVTCQGSFQLPRQGEFHEPPATKLSLPDLWQTDATAKLPISSLPYTQQPHQVQHPNSTLDEAEQLSATKTRAT</sequence>
<feature type="non-terminal residue" evidence="2">
    <location>
        <position position="1"/>
    </location>
</feature>
<feature type="region of interest" description="Disordered" evidence="1">
    <location>
        <begin position="71"/>
        <end position="103"/>
    </location>
</feature>
<accession>A0ABQ0KYF6</accession>
<feature type="compositionally biased region" description="Polar residues" evidence="1">
    <location>
        <begin position="73"/>
        <end position="103"/>
    </location>
</feature>
<reference evidence="2" key="1">
    <citation type="submission" date="2014-09" db="EMBL/GenBank/DDBJ databases">
        <title>Genome sequence of the luminous mushroom Mycena chlorophos for searching fungal bioluminescence genes.</title>
        <authorList>
            <person name="Tanaka Y."/>
            <person name="Kasuga D."/>
            <person name="Oba Y."/>
            <person name="Hase S."/>
            <person name="Sato K."/>
            <person name="Oba Y."/>
            <person name="Sakakibara Y."/>
        </authorList>
    </citation>
    <scope>NUCLEOTIDE SEQUENCE</scope>
</reference>
<protein>
    <submittedName>
        <fullName evidence="2">Uncharacterized protein</fullName>
    </submittedName>
</protein>
<evidence type="ECO:0000256" key="1">
    <source>
        <dbReference type="SAM" id="MobiDB-lite"/>
    </source>
</evidence>
<dbReference type="EMBL" id="DF838068">
    <property type="protein sequence ID" value="GAT42551.1"/>
    <property type="molecule type" value="Genomic_DNA"/>
</dbReference>
<evidence type="ECO:0000313" key="2">
    <source>
        <dbReference type="EMBL" id="GAT42551.1"/>
    </source>
</evidence>
<keyword evidence="3" id="KW-1185">Reference proteome</keyword>